<sequence>MSLLRYTALFLLLALLAGCGYSFGEGGTSVLQPQYRTVAMEEINNPTTLAWLEPRLRKLLRDELHNRGTITWVDDKAKADALITIDIDRYYRPTAVEDADQRTLLSEAIFQFEATIRSATDNSLLWSSGQISENWPYDYGSGQEADMEVTRRGIQVLADRMTQDY</sequence>
<keyword evidence="1" id="KW-0449">Lipoprotein</keyword>
<accession>A0ABZ2IUY2</accession>
<reference evidence="1 2" key="1">
    <citation type="submission" date="2024-03" db="EMBL/GenBank/DDBJ databases">
        <title>Phenotype and Genome Characterization of a Sulfate-Reducing Bacterium Pseudodesulfovibrio sp. strain 5S69, isolated from Petroleum Reservoir in Tatarstan (Russia).</title>
        <authorList>
            <person name="Bidzhieva S.K."/>
            <person name="Kadnikov V."/>
            <person name="Tourova T.P."/>
            <person name="Samigullina S.R."/>
            <person name="Sokolova D.S."/>
            <person name="Poltaraus A.B."/>
            <person name="Avtukh A.N."/>
            <person name="Tereshina V.M."/>
            <person name="Mardanov A.V."/>
            <person name="Nazina T.N."/>
        </authorList>
    </citation>
    <scope>NUCLEOTIDE SEQUENCE [LARGE SCALE GENOMIC DNA]</scope>
    <source>
        <strain evidence="1 2">5S69</strain>
    </source>
</reference>
<keyword evidence="2" id="KW-1185">Reference proteome</keyword>
<proteinExistence type="predicted"/>
<dbReference type="EMBL" id="CP146609">
    <property type="protein sequence ID" value="WWX22526.1"/>
    <property type="molecule type" value="Genomic_DNA"/>
</dbReference>
<dbReference type="InterPro" id="IPR007485">
    <property type="entry name" value="LPS_assembly_LptE"/>
</dbReference>
<dbReference type="Proteomes" id="UP001385389">
    <property type="component" value="Chromosome"/>
</dbReference>
<protein>
    <submittedName>
        <fullName evidence="1">LPS assembly lipoprotein LptE</fullName>
    </submittedName>
</protein>
<dbReference type="PROSITE" id="PS51257">
    <property type="entry name" value="PROKAR_LIPOPROTEIN"/>
    <property type="match status" value="1"/>
</dbReference>
<evidence type="ECO:0000313" key="2">
    <source>
        <dbReference type="Proteomes" id="UP001385389"/>
    </source>
</evidence>
<organism evidence="1 2">
    <name type="scientific">Pseudodesulfovibrio methanolicus</name>
    <dbReference type="NCBI Taxonomy" id="3126690"/>
    <lineage>
        <taxon>Bacteria</taxon>
        <taxon>Pseudomonadati</taxon>
        <taxon>Thermodesulfobacteriota</taxon>
        <taxon>Desulfovibrionia</taxon>
        <taxon>Desulfovibrionales</taxon>
        <taxon>Desulfovibrionaceae</taxon>
    </lineage>
</organism>
<dbReference type="RefSeq" id="WP_338668217.1">
    <property type="nucleotide sequence ID" value="NZ_CP146609.1"/>
</dbReference>
<gene>
    <name evidence="1" type="primary">lptE</name>
    <name evidence="1" type="ORF">V8V93_19090</name>
</gene>
<name>A0ABZ2IUY2_9BACT</name>
<dbReference type="Pfam" id="PF04390">
    <property type="entry name" value="LptE"/>
    <property type="match status" value="1"/>
</dbReference>
<evidence type="ECO:0000313" key="1">
    <source>
        <dbReference type="EMBL" id="WWX22526.1"/>
    </source>
</evidence>